<dbReference type="GO" id="GO:0003676">
    <property type="term" value="F:nucleic acid binding"/>
    <property type="evidence" value="ECO:0007669"/>
    <property type="project" value="InterPro"/>
</dbReference>
<dbReference type="STRING" id="1121362.A605_06555"/>
<dbReference type="Proteomes" id="UP000011723">
    <property type="component" value="Chromosome"/>
</dbReference>
<reference evidence="5 6" key="1">
    <citation type="journal article" date="2012" name="Stand. Genomic Sci.">
        <title>Genome sequence of the halotolerant bacterium Corynebacterium halotolerans type strain YIM 70093(T) (= DSM 44683(T)).</title>
        <authorList>
            <person name="Ruckert C."/>
            <person name="Albersmeier A."/>
            <person name="Al-Dilaimi A."/>
            <person name="Niehaus K."/>
            <person name="Szczepanowski R."/>
            <person name="Kalinowski J."/>
        </authorList>
    </citation>
    <scope>NUCLEOTIDE SEQUENCE [LARGE SCALE GENOMIC DNA]</scope>
    <source>
        <strain evidence="5">YIM 70093</strain>
    </source>
</reference>
<evidence type="ECO:0000259" key="4">
    <source>
        <dbReference type="SMART" id="SM00479"/>
    </source>
</evidence>
<dbReference type="Pfam" id="PF00929">
    <property type="entry name" value="RNase_T"/>
    <property type="match status" value="1"/>
</dbReference>
<dbReference type="HOGENOM" id="CLU_047806_9_0_11"/>
<dbReference type="Gene3D" id="3.30.420.10">
    <property type="entry name" value="Ribonuclease H-like superfamily/Ribonuclease H"/>
    <property type="match status" value="1"/>
</dbReference>
<dbReference type="KEGG" id="chn:A605_06555"/>
<dbReference type="SMART" id="SM00479">
    <property type="entry name" value="EXOIII"/>
    <property type="match status" value="1"/>
</dbReference>
<evidence type="ECO:0000256" key="3">
    <source>
        <dbReference type="ARBA" id="ARBA00022839"/>
    </source>
</evidence>
<keyword evidence="6" id="KW-1185">Reference proteome</keyword>
<accession>M1NLN3</accession>
<evidence type="ECO:0000313" key="6">
    <source>
        <dbReference type="Proteomes" id="UP000011723"/>
    </source>
</evidence>
<dbReference type="OrthoDB" id="190275at2"/>
<dbReference type="InterPro" id="IPR036397">
    <property type="entry name" value="RNaseH_sf"/>
</dbReference>
<evidence type="ECO:0000256" key="2">
    <source>
        <dbReference type="ARBA" id="ARBA00022801"/>
    </source>
</evidence>
<dbReference type="PANTHER" id="PTHR30231">
    <property type="entry name" value="DNA POLYMERASE III SUBUNIT EPSILON"/>
    <property type="match status" value="1"/>
</dbReference>
<dbReference type="PANTHER" id="PTHR30231:SF4">
    <property type="entry name" value="PROTEIN NEN2"/>
    <property type="match status" value="1"/>
</dbReference>
<sequence>MALFRRERPTGPLADFAAVPAPEPRTPLEDLPVLAVDVETTGLKPKRDTLLSIGWVPVNGDVIDLSGAGYVVLQGGDVGDSATIHHLTDDQVALGVDTPTALAMLLEALAGRAMVAHFAAMETGFLSHACRRHFGAGLRVPVIDTFALERRRMERIGTYPRGEDLRLPRVRRRYGLPFYRSHNALTDALGCAELYLAFKAHAASSTLKDLQG</sequence>
<dbReference type="GO" id="GO:0005829">
    <property type="term" value="C:cytosol"/>
    <property type="evidence" value="ECO:0007669"/>
    <property type="project" value="TreeGrafter"/>
</dbReference>
<dbReference type="AlphaFoldDB" id="M1NLN3"/>
<dbReference type="PATRIC" id="fig|1121362.3.peg.1323"/>
<dbReference type="EMBL" id="CP003697">
    <property type="protein sequence ID" value="AGF72313.1"/>
    <property type="molecule type" value="Genomic_DNA"/>
</dbReference>
<feature type="domain" description="Exonuclease" evidence="4">
    <location>
        <begin position="32"/>
        <end position="204"/>
    </location>
</feature>
<dbReference type="RefSeq" id="WP_015400732.1">
    <property type="nucleotide sequence ID" value="NC_020302.1"/>
</dbReference>
<gene>
    <name evidence="5" type="ORF">A605_06555</name>
</gene>
<name>M1NLN3_9CORY</name>
<keyword evidence="2" id="KW-0378">Hydrolase</keyword>
<keyword evidence="3" id="KW-0269">Exonuclease</keyword>
<proteinExistence type="predicted"/>
<dbReference type="GO" id="GO:0008408">
    <property type="term" value="F:3'-5' exonuclease activity"/>
    <property type="evidence" value="ECO:0007669"/>
    <property type="project" value="TreeGrafter"/>
</dbReference>
<evidence type="ECO:0000256" key="1">
    <source>
        <dbReference type="ARBA" id="ARBA00022722"/>
    </source>
</evidence>
<protein>
    <submittedName>
        <fullName evidence="5">DNA polymerase III epsilon subunit</fullName>
    </submittedName>
</protein>
<organism evidence="5 6">
    <name type="scientific">Corynebacterium halotolerans YIM 70093 = DSM 44683</name>
    <dbReference type="NCBI Taxonomy" id="1121362"/>
    <lineage>
        <taxon>Bacteria</taxon>
        <taxon>Bacillati</taxon>
        <taxon>Actinomycetota</taxon>
        <taxon>Actinomycetes</taxon>
        <taxon>Mycobacteriales</taxon>
        <taxon>Corynebacteriaceae</taxon>
        <taxon>Corynebacterium</taxon>
    </lineage>
</organism>
<evidence type="ECO:0000313" key="5">
    <source>
        <dbReference type="EMBL" id="AGF72313.1"/>
    </source>
</evidence>
<dbReference type="SUPFAM" id="SSF53098">
    <property type="entry name" value="Ribonuclease H-like"/>
    <property type="match status" value="1"/>
</dbReference>
<dbReference type="InterPro" id="IPR012337">
    <property type="entry name" value="RNaseH-like_sf"/>
</dbReference>
<dbReference type="InterPro" id="IPR013520">
    <property type="entry name" value="Ribonucl_H"/>
</dbReference>
<dbReference type="CDD" id="cd06127">
    <property type="entry name" value="DEDDh"/>
    <property type="match status" value="1"/>
</dbReference>
<keyword evidence="1" id="KW-0540">Nuclease</keyword>
<dbReference type="eggNOG" id="COG0847">
    <property type="taxonomic scope" value="Bacteria"/>
</dbReference>